<evidence type="ECO:0000313" key="1">
    <source>
        <dbReference type="EMBL" id="SEJ57602.1"/>
    </source>
</evidence>
<keyword evidence="2" id="KW-1185">Reference proteome</keyword>
<dbReference type="RefSeq" id="WP_090312008.1">
    <property type="nucleotide sequence ID" value="NZ_FNZE01000011.1"/>
</dbReference>
<dbReference type="OrthoDB" id="7005515at2"/>
<organism evidence="1 2">
    <name type="scientific">Pseudomonas linyingensis</name>
    <dbReference type="NCBI Taxonomy" id="915471"/>
    <lineage>
        <taxon>Bacteria</taxon>
        <taxon>Pseudomonadati</taxon>
        <taxon>Pseudomonadota</taxon>
        <taxon>Gammaproteobacteria</taxon>
        <taxon>Pseudomonadales</taxon>
        <taxon>Pseudomonadaceae</taxon>
        <taxon>Pseudomonas</taxon>
    </lineage>
</organism>
<protein>
    <submittedName>
        <fullName evidence="1">Uncharacterized protein</fullName>
    </submittedName>
</protein>
<name>A0A1H7A6G2_9PSED</name>
<evidence type="ECO:0000313" key="2">
    <source>
        <dbReference type="Proteomes" id="UP000242930"/>
    </source>
</evidence>
<proteinExistence type="predicted"/>
<accession>A0A1H7A6G2</accession>
<dbReference type="AlphaFoldDB" id="A0A1H7A6G2"/>
<reference evidence="2" key="1">
    <citation type="submission" date="2016-10" db="EMBL/GenBank/DDBJ databases">
        <authorList>
            <person name="Varghese N."/>
            <person name="Submissions S."/>
        </authorList>
    </citation>
    <scope>NUCLEOTIDE SEQUENCE [LARGE SCALE GENOMIC DNA]</scope>
    <source>
        <strain evidence="2">LMG 25967</strain>
    </source>
</reference>
<dbReference type="Proteomes" id="UP000242930">
    <property type="component" value="Unassembled WGS sequence"/>
</dbReference>
<sequence>MIYSSTLSAVVSALAAECIDNTSKQKWQQLYQSGELRPCGQTVSPEDRMTADCWVFARLHHGLKPRHWHALVAKFSTHKGRKVEAIGKLVPLVATPAGPLFLYKAVTTWAIPALKGADGKRSTKDLLILPAPFYDMNTWESEGRPEQTRRRWRLGIHKVLNEMVGEALVEAETILCSEGVLVGEAA</sequence>
<dbReference type="EMBL" id="FNZE01000011">
    <property type="protein sequence ID" value="SEJ57602.1"/>
    <property type="molecule type" value="Genomic_DNA"/>
</dbReference>
<gene>
    <name evidence="1" type="ORF">SAMN05216201_11157</name>
</gene>
<dbReference type="STRING" id="915471.SAMN05216201_11157"/>